<dbReference type="RefSeq" id="WP_099385337.1">
    <property type="nucleotide sequence ID" value="NZ_JANSWH010000066.1"/>
</dbReference>
<evidence type="ECO:0000256" key="2">
    <source>
        <dbReference type="ARBA" id="ARBA00022475"/>
    </source>
</evidence>
<evidence type="ECO:0000256" key="6">
    <source>
        <dbReference type="SAM" id="Phobius"/>
    </source>
</evidence>
<evidence type="ECO:0000259" key="7">
    <source>
        <dbReference type="Pfam" id="PF03772"/>
    </source>
</evidence>
<evidence type="ECO:0000313" key="9">
    <source>
        <dbReference type="EMBL" id="PHU38806.1"/>
    </source>
</evidence>
<feature type="transmembrane region" description="Helical" evidence="6">
    <location>
        <begin position="262"/>
        <end position="281"/>
    </location>
</feature>
<keyword evidence="2" id="KW-1003">Cell membrane</keyword>
<dbReference type="InterPro" id="IPR035681">
    <property type="entry name" value="ComA-like_MBL"/>
</dbReference>
<organism evidence="9 10">
    <name type="scientific">Agathobacter ruminis</name>
    <dbReference type="NCBI Taxonomy" id="1712665"/>
    <lineage>
        <taxon>Bacteria</taxon>
        <taxon>Bacillati</taxon>
        <taxon>Bacillota</taxon>
        <taxon>Clostridia</taxon>
        <taxon>Lachnospirales</taxon>
        <taxon>Lachnospiraceae</taxon>
        <taxon>Agathobacter</taxon>
    </lineage>
</organism>
<dbReference type="InterPro" id="IPR025405">
    <property type="entry name" value="DUF4131"/>
</dbReference>
<feature type="transmembrane region" description="Helical" evidence="6">
    <location>
        <begin position="26"/>
        <end position="43"/>
    </location>
</feature>
<evidence type="ECO:0000256" key="4">
    <source>
        <dbReference type="ARBA" id="ARBA00022989"/>
    </source>
</evidence>
<proteinExistence type="predicted"/>
<dbReference type="Pfam" id="PF03772">
    <property type="entry name" value="Competence"/>
    <property type="match status" value="1"/>
</dbReference>
<evidence type="ECO:0000259" key="8">
    <source>
        <dbReference type="Pfam" id="PF13567"/>
    </source>
</evidence>
<sequence length="748" mass="83450">MIKRPVFFVACAFGCGIHYAIFRDPLILLIGGIVLLCGTVSPLRAKKRGWFFFAIFIYLTALALGYSHGAASEHRKQIQQNGLYDGQSIDLCGKIVKRIPQKTRTAYLLREQEPVEGRLVLLYENKPQDFRVGETVICNGTVSVFAPARNFGNFDSKTYYQSLGIAVALYDAVKLKSDGKYDLLAEWYNRLHIQIRQRYAQYLPTDTANALLAMVWNDKSGLSETVEERYRRAGIAHVFAVSGLHLSILVLGLYHFLRKRRVSFACAAAVGTLIGWGYLGITGNGIATQRALFMLLLVLWANVCGRSCDMLNSLGACFLILLWSNPYYLQNTGFLLSFAAVGGVAVWNLFGNRKWTPVGIALFTYPVMLWFFYYLSLYALFLNLIVLALMPVLLGMAFAGTILCAVFAPAHLLLYGCKLILDLFLWLCDLSSHLPFACLIRGRPAISFMIIYYMILLFGIYCLNRHPVGKSVLIAGLLLALIVPKSRPFSVAVLDVGQGDGTYIHTKSGMNLFFDGGSSDIGKVGSNRIRPFLEASGAGRIDYWFLSHLDEDHYNGLCEMLDDGYPVSHIVMSDFSAHTLHDDAPDLYEAIHKNQIDVITMSKGSLISDESIRIDCLWPQKGTVADRNDASLSLVIRTDTFNGLICGDLPSFAEQQLVPQLENERVDWYKCNHHGSNYSSIDEFLSCIRPTYTTISCSLHNHYGHPGKECVSRLLAVGSQILYTMDSGQISLFADQDGIKIEKFLIYG</sequence>
<feature type="transmembrane region" description="Helical" evidence="6">
    <location>
        <begin position="381"/>
        <end position="407"/>
    </location>
</feature>
<feature type="transmembrane region" description="Helical" evidence="6">
    <location>
        <begin position="357"/>
        <end position="375"/>
    </location>
</feature>
<evidence type="ECO:0000256" key="5">
    <source>
        <dbReference type="ARBA" id="ARBA00023136"/>
    </source>
</evidence>
<comment type="subcellular location">
    <subcellularLocation>
        <location evidence="1">Cell membrane</location>
        <topology evidence="1">Multi-pass membrane protein</topology>
    </subcellularLocation>
</comment>
<dbReference type="GO" id="GO:0005886">
    <property type="term" value="C:plasma membrane"/>
    <property type="evidence" value="ECO:0007669"/>
    <property type="project" value="UniProtKB-SubCell"/>
</dbReference>
<feature type="domain" description="ComEC/Rec2-related protein" evidence="7">
    <location>
        <begin position="214"/>
        <end position="465"/>
    </location>
</feature>
<keyword evidence="5 6" id="KW-0472">Membrane</keyword>
<dbReference type="InterPro" id="IPR052159">
    <property type="entry name" value="Competence_DNA_uptake"/>
</dbReference>
<name>A0A2G3E6B1_9FIRM</name>
<feature type="transmembrane region" description="Helical" evidence="6">
    <location>
        <begin position="235"/>
        <end position="256"/>
    </location>
</feature>
<feature type="transmembrane region" description="Helical" evidence="6">
    <location>
        <begin position="49"/>
        <end position="67"/>
    </location>
</feature>
<dbReference type="InterPro" id="IPR004477">
    <property type="entry name" value="ComEC_N"/>
</dbReference>
<feature type="transmembrane region" description="Helical" evidence="6">
    <location>
        <begin position="293"/>
        <end position="322"/>
    </location>
</feature>
<dbReference type="NCBIfam" id="TIGR00360">
    <property type="entry name" value="ComEC_N-term"/>
    <property type="match status" value="1"/>
</dbReference>
<keyword evidence="3 6" id="KW-0812">Transmembrane</keyword>
<comment type="caution">
    <text evidence="9">The sequence shown here is derived from an EMBL/GenBank/DDBJ whole genome shotgun (WGS) entry which is preliminary data.</text>
</comment>
<evidence type="ECO:0000256" key="3">
    <source>
        <dbReference type="ARBA" id="ARBA00022692"/>
    </source>
</evidence>
<evidence type="ECO:0008006" key="11">
    <source>
        <dbReference type="Google" id="ProtNLM"/>
    </source>
</evidence>
<reference evidence="9 10" key="1">
    <citation type="submission" date="2017-10" db="EMBL/GenBank/DDBJ databases">
        <title>Resolving the taxonomy of Roseburia spp., Eubacterium rectale and Agathobacter spp. through phylogenomic analysis.</title>
        <authorList>
            <person name="Sheridan P.O."/>
            <person name="Walker A.W."/>
            <person name="Duncan S.H."/>
            <person name="Scott K.P."/>
            <person name="Toole P.W.O."/>
            <person name="Luis P."/>
            <person name="Flint H.J."/>
        </authorList>
    </citation>
    <scope>NUCLEOTIDE SEQUENCE [LARGE SCALE GENOMIC DNA]</scope>
    <source>
        <strain evidence="9 10">JK623</strain>
    </source>
</reference>
<dbReference type="SUPFAM" id="SSF56281">
    <property type="entry name" value="Metallo-hydrolase/oxidoreductase"/>
    <property type="match status" value="1"/>
</dbReference>
<keyword evidence="4 6" id="KW-1133">Transmembrane helix</keyword>
<dbReference type="Proteomes" id="UP000224563">
    <property type="component" value="Unassembled WGS sequence"/>
</dbReference>
<accession>A0A2G3E6B1</accession>
<feature type="domain" description="DUF4131" evidence="8">
    <location>
        <begin position="26"/>
        <end position="170"/>
    </location>
</feature>
<keyword evidence="10" id="KW-1185">Reference proteome</keyword>
<evidence type="ECO:0000313" key="10">
    <source>
        <dbReference type="Proteomes" id="UP000224563"/>
    </source>
</evidence>
<reference evidence="9 10" key="2">
    <citation type="submission" date="2017-10" db="EMBL/GenBank/DDBJ databases">
        <authorList>
            <person name="Banno H."/>
            <person name="Chua N.-H."/>
        </authorList>
    </citation>
    <scope>NUCLEOTIDE SEQUENCE [LARGE SCALE GENOMIC DNA]</scope>
    <source>
        <strain evidence="9 10">JK623</strain>
    </source>
</reference>
<dbReference type="InterPro" id="IPR036866">
    <property type="entry name" value="RibonucZ/Hydroxyglut_hydro"/>
</dbReference>
<dbReference type="CDD" id="cd07731">
    <property type="entry name" value="ComA-like_MBL-fold"/>
    <property type="match status" value="1"/>
</dbReference>
<feature type="transmembrane region" description="Helical" evidence="6">
    <location>
        <begin position="419"/>
        <end position="440"/>
    </location>
</feature>
<dbReference type="PANTHER" id="PTHR30619:SF1">
    <property type="entry name" value="RECOMBINATION PROTEIN 2"/>
    <property type="match status" value="1"/>
</dbReference>
<dbReference type="PANTHER" id="PTHR30619">
    <property type="entry name" value="DNA INTERNALIZATION/COMPETENCE PROTEIN COMEC/REC2"/>
    <property type="match status" value="1"/>
</dbReference>
<dbReference type="EMBL" id="PDYG01000003">
    <property type="protein sequence ID" value="PHU38806.1"/>
    <property type="molecule type" value="Genomic_DNA"/>
</dbReference>
<feature type="transmembrane region" description="Helical" evidence="6">
    <location>
        <begin position="6"/>
        <end position="21"/>
    </location>
</feature>
<dbReference type="AlphaFoldDB" id="A0A2G3E6B1"/>
<evidence type="ECO:0000256" key="1">
    <source>
        <dbReference type="ARBA" id="ARBA00004651"/>
    </source>
</evidence>
<gene>
    <name evidence="9" type="ORF">CSX02_01300</name>
</gene>
<dbReference type="Gene3D" id="3.60.15.10">
    <property type="entry name" value="Ribonuclease Z/Hydroxyacylglutathione hydrolase-like"/>
    <property type="match status" value="1"/>
</dbReference>
<feature type="transmembrane region" description="Helical" evidence="6">
    <location>
        <begin position="328"/>
        <end position="350"/>
    </location>
</feature>
<protein>
    <recommendedName>
        <fullName evidence="11">DNA internalization-related competence protein ComEC/Rec2</fullName>
    </recommendedName>
</protein>
<dbReference type="Pfam" id="PF13567">
    <property type="entry name" value="DUF4131"/>
    <property type="match status" value="1"/>
</dbReference>
<feature type="transmembrane region" description="Helical" evidence="6">
    <location>
        <begin position="446"/>
        <end position="463"/>
    </location>
</feature>